<sequence>MSTQILTKQVNLENKLEPHILIKDKISQICRNTTVHAISIDYDNLPSNEQSVLKSTATFHGLAAAIFHAYNKHQHLRLTPDDIWLTIAQGVSQHINYNAEKFRYRFVNHEGSWLEAINWLVVATDEAVEKIDIKSLLECNFSTTTNNSLTASRIVLLDAVKAYFSFKMYFDCGIPKITLE</sequence>
<accession>A0A2N1N874</accession>
<gene>
    <name evidence="1" type="ORF">RhiirC2_747146</name>
</gene>
<evidence type="ECO:0000313" key="1">
    <source>
        <dbReference type="EMBL" id="PKK70126.1"/>
    </source>
</evidence>
<reference evidence="1 2" key="1">
    <citation type="submission" date="2016-04" db="EMBL/GenBank/DDBJ databases">
        <title>Genome analyses suggest a sexual origin of heterokaryosis in a supposedly ancient asexual fungus.</title>
        <authorList>
            <person name="Ropars J."/>
            <person name="Sedzielewska K."/>
            <person name="Noel J."/>
            <person name="Charron P."/>
            <person name="Farinelli L."/>
            <person name="Marton T."/>
            <person name="Kruger M."/>
            <person name="Pelin A."/>
            <person name="Brachmann A."/>
            <person name="Corradi N."/>
        </authorList>
    </citation>
    <scope>NUCLEOTIDE SEQUENCE [LARGE SCALE GENOMIC DNA]</scope>
    <source>
        <strain evidence="1 2">C2</strain>
    </source>
</reference>
<dbReference type="Proteomes" id="UP000233469">
    <property type="component" value="Unassembled WGS sequence"/>
</dbReference>
<reference evidence="1 2" key="2">
    <citation type="submission" date="2017-10" db="EMBL/GenBank/DDBJ databases">
        <title>Extensive intraspecific genome diversity in a model arbuscular mycorrhizal fungus.</title>
        <authorList>
            <person name="Chen E.C.H."/>
            <person name="Morin E."/>
            <person name="Baudet D."/>
            <person name="Noel J."/>
            <person name="Ndikumana S."/>
            <person name="Charron P."/>
            <person name="St-Onge C."/>
            <person name="Giorgi J."/>
            <person name="Grigoriev I.V."/>
            <person name="Roux C."/>
            <person name="Martin F.M."/>
            <person name="Corradi N."/>
        </authorList>
    </citation>
    <scope>NUCLEOTIDE SEQUENCE [LARGE SCALE GENOMIC DNA]</scope>
    <source>
        <strain evidence="1 2">C2</strain>
    </source>
</reference>
<dbReference type="Pfam" id="PF14388">
    <property type="entry name" value="DUF4419"/>
    <property type="match status" value="1"/>
</dbReference>
<dbReference type="EMBL" id="LLXL01000652">
    <property type="protein sequence ID" value="PKK70126.1"/>
    <property type="molecule type" value="Genomic_DNA"/>
</dbReference>
<dbReference type="InterPro" id="IPR025533">
    <property type="entry name" value="DUF4419"/>
</dbReference>
<proteinExistence type="predicted"/>
<organism evidence="1 2">
    <name type="scientific">Rhizophagus irregularis</name>
    <dbReference type="NCBI Taxonomy" id="588596"/>
    <lineage>
        <taxon>Eukaryota</taxon>
        <taxon>Fungi</taxon>
        <taxon>Fungi incertae sedis</taxon>
        <taxon>Mucoromycota</taxon>
        <taxon>Glomeromycotina</taxon>
        <taxon>Glomeromycetes</taxon>
        <taxon>Glomerales</taxon>
        <taxon>Glomeraceae</taxon>
        <taxon>Rhizophagus</taxon>
    </lineage>
</organism>
<evidence type="ECO:0000313" key="2">
    <source>
        <dbReference type="Proteomes" id="UP000233469"/>
    </source>
</evidence>
<feature type="non-terminal residue" evidence="1">
    <location>
        <position position="180"/>
    </location>
</feature>
<name>A0A2N1N874_9GLOM</name>
<comment type="caution">
    <text evidence="1">The sequence shown here is derived from an EMBL/GenBank/DDBJ whole genome shotgun (WGS) entry which is preliminary data.</text>
</comment>
<dbReference type="PANTHER" id="PTHR31252">
    <property type="entry name" value="DUF4419 DOMAIN-CONTAINING PROTEIN"/>
    <property type="match status" value="1"/>
</dbReference>
<dbReference type="VEuPathDB" id="FungiDB:RhiirA1_370671"/>
<protein>
    <submittedName>
        <fullName evidence="1">Uncharacterized protein</fullName>
    </submittedName>
</protein>
<dbReference type="PANTHER" id="PTHR31252:SF11">
    <property type="entry name" value="DUF4419 DOMAIN-CONTAINING PROTEIN"/>
    <property type="match status" value="1"/>
</dbReference>
<dbReference type="VEuPathDB" id="FungiDB:FUN_010895"/>
<dbReference type="AlphaFoldDB" id="A0A2N1N874"/>